<dbReference type="AlphaFoldDB" id="A0A5K8AGV3"/>
<name>A0A5K8AGV3_9BACT</name>
<gene>
    <name evidence="1" type="ORF">DSCOOX_50950</name>
</gene>
<evidence type="ECO:0000313" key="1">
    <source>
        <dbReference type="EMBL" id="BBO91915.1"/>
    </source>
</evidence>
<reference evidence="1 2" key="1">
    <citation type="submission" date="2019-11" db="EMBL/GenBank/DDBJ databases">
        <title>Comparative genomics of hydrocarbon-degrading Desulfosarcina strains.</title>
        <authorList>
            <person name="Watanabe M."/>
            <person name="Kojima H."/>
            <person name="Fukui M."/>
        </authorList>
    </citation>
    <scope>NUCLEOTIDE SEQUENCE [LARGE SCALE GENOMIC DNA]</scope>
    <source>
        <strain evidence="2">oXyS1</strain>
    </source>
</reference>
<dbReference type="EMBL" id="AP021879">
    <property type="protein sequence ID" value="BBO91915.1"/>
    <property type="molecule type" value="Genomic_DNA"/>
</dbReference>
<dbReference type="Proteomes" id="UP000422108">
    <property type="component" value="Chromosome"/>
</dbReference>
<sequence>MNADAGAADRFGQGVLMVNHFSKYPVTLTIRDVINSEGHVGCWIAAIPGGLLDGNPGGSGCRINAGQS</sequence>
<evidence type="ECO:0000313" key="2">
    <source>
        <dbReference type="Proteomes" id="UP000422108"/>
    </source>
</evidence>
<proteinExistence type="predicted"/>
<keyword evidence="2" id="KW-1185">Reference proteome</keyword>
<protein>
    <submittedName>
        <fullName evidence="1">Uncharacterized protein</fullName>
    </submittedName>
</protein>
<accession>A0A5K8AGV3</accession>
<organism evidence="1 2">
    <name type="scientific">Desulfosarcina ovata subsp. ovata</name>
    <dbReference type="NCBI Taxonomy" id="2752305"/>
    <lineage>
        <taxon>Bacteria</taxon>
        <taxon>Pseudomonadati</taxon>
        <taxon>Thermodesulfobacteriota</taxon>
        <taxon>Desulfobacteria</taxon>
        <taxon>Desulfobacterales</taxon>
        <taxon>Desulfosarcinaceae</taxon>
        <taxon>Desulfosarcina</taxon>
    </lineage>
</organism>